<organism evidence="3 4">
    <name type="scientific">Parazoarcus communis</name>
    <dbReference type="NCBI Taxonomy" id="41977"/>
    <lineage>
        <taxon>Bacteria</taxon>
        <taxon>Pseudomonadati</taxon>
        <taxon>Pseudomonadota</taxon>
        <taxon>Betaproteobacteria</taxon>
        <taxon>Rhodocyclales</taxon>
        <taxon>Zoogloeaceae</taxon>
        <taxon>Parazoarcus</taxon>
    </lineage>
</organism>
<dbReference type="SUPFAM" id="SSF46894">
    <property type="entry name" value="C-terminal effector domain of the bipartite response regulators"/>
    <property type="match status" value="1"/>
</dbReference>
<dbReference type="AlphaFoldDB" id="A0A2U8GRR4"/>
<accession>A0A2U8GRR4</accession>
<dbReference type="InterPro" id="IPR000792">
    <property type="entry name" value="Tscrpt_reg_LuxR_C"/>
</dbReference>
<dbReference type="Gene3D" id="3.40.50.2300">
    <property type="match status" value="1"/>
</dbReference>
<gene>
    <name evidence="3" type="ORF">CEW83_13710</name>
</gene>
<keyword evidence="4" id="KW-1185">Reference proteome</keyword>
<dbReference type="PRINTS" id="PR00038">
    <property type="entry name" value="HTHLUXR"/>
</dbReference>
<protein>
    <submittedName>
        <fullName evidence="3">Helix-turn-helix transcriptional regulator</fullName>
    </submittedName>
</protein>
<dbReference type="InterPro" id="IPR039420">
    <property type="entry name" value="WalR-like"/>
</dbReference>
<evidence type="ECO:0000313" key="3">
    <source>
        <dbReference type="EMBL" id="AWI76148.1"/>
    </source>
</evidence>
<dbReference type="InterPro" id="IPR016032">
    <property type="entry name" value="Sig_transdc_resp-reg_C-effctor"/>
</dbReference>
<dbReference type="Proteomes" id="UP000244930">
    <property type="component" value="Chromosome"/>
</dbReference>
<dbReference type="Pfam" id="PF00196">
    <property type="entry name" value="GerE"/>
    <property type="match status" value="1"/>
</dbReference>
<evidence type="ECO:0000256" key="1">
    <source>
        <dbReference type="ARBA" id="ARBA00023125"/>
    </source>
</evidence>
<reference evidence="3 4" key="1">
    <citation type="submission" date="2017-06" db="EMBL/GenBank/DDBJ databases">
        <title>Azoarcus.</title>
        <authorList>
            <person name="Woo J.-H."/>
            <person name="Kim H.-S."/>
        </authorList>
    </citation>
    <scope>NUCLEOTIDE SEQUENCE [LARGE SCALE GENOMIC DNA]</scope>
    <source>
        <strain evidence="3 4">TSPY31</strain>
    </source>
</reference>
<dbReference type="GO" id="GO:0006355">
    <property type="term" value="P:regulation of DNA-templated transcription"/>
    <property type="evidence" value="ECO:0007669"/>
    <property type="project" value="InterPro"/>
</dbReference>
<dbReference type="RefSeq" id="WP_108949851.1">
    <property type="nucleotide sequence ID" value="NZ_CP022187.1"/>
</dbReference>
<feature type="domain" description="HTH luxR-type" evidence="2">
    <location>
        <begin position="136"/>
        <end position="201"/>
    </location>
</feature>
<dbReference type="EMBL" id="CP022187">
    <property type="protein sequence ID" value="AWI76148.1"/>
    <property type="molecule type" value="Genomic_DNA"/>
</dbReference>
<proteinExistence type="predicted"/>
<dbReference type="PANTHER" id="PTHR43214:SF43">
    <property type="entry name" value="TWO-COMPONENT RESPONSE REGULATOR"/>
    <property type="match status" value="1"/>
</dbReference>
<dbReference type="KEGG" id="acom:CEW83_13710"/>
<evidence type="ECO:0000313" key="4">
    <source>
        <dbReference type="Proteomes" id="UP000244930"/>
    </source>
</evidence>
<dbReference type="GO" id="GO:0003677">
    <property type="term" value="F:DNA binding"/>
    <property type="evidence" value="ECO:0007669"/>
    <property type="project" value="UniProtKB-KW"/>
</dbReference>
<keyword evidence="1" id="KW-0238">DNA-binding</keyword>
<dbReference type="CDD" id="cd06170">
    <property type="entry name" value="LuxR_C_like"/>
    <property type="match status" value="1"/>
</dbReference>
<dbReference type="PROSITE" id="PS00622">
    <property type="entry name" value="HTH_LUXR_1"/>
    <property type="match status" value="1"/>
</dbReference>
<sequence>MTKHFFLSPDRQLLPRWQEAFPEAVAVAIVPADLIHDDSSILWVSTRVPDWRQQLAQQRGDAGIRSVVISGAPDQAEGLQALESGARGYCHAYATPAMLREVAVVVLHGGLWVGPELMARAIRATSAGGIATDLSSEHALAGLTEREREVALAVARGLTNKEVAAALAITERTVKAHLSAIFEKLAVRDRMQLALRMSSDAGAFAP</sequence>
<dbReference type="PROSITE" id="PS50043">
    <property type="entry name" value="HTH_LUXR_2"/>
    <property type="match status" value="1"/>
</dbReference>
<dbReference type="SMART" id="SM00421">
    <property type="entry name" value="HTH_LUXR"/>
    <property type="match status" value="1"/>
</dbReference>
<dbReference type="PANTHER" id="PTHR43214">
    <property type="entry name" value="TWO-COMPONENT RESPONSE REGULATOR"/>
    <property type="match status" value="1"/>
</dbReference>
<evidence type="ECO:0000259" key="2">
    <source>
        <dbReference type="PROSITE" id="PS50043"/>
    </source>
</evidence>
<name>A0A2U8GRR4_9RHOO</name>